<accession>A0ABT4JIF4</accession>
<dbReference type="InterPro" id="IPR036390">
    <property type="entry name" value="WH_DNA-bd_sf"/>
</dbReference>
<comment type="caution">
    <text evidence="15">The sequence shown here is derived from an EMBL/GenBank/DDBJ whole genome shotgun (WGS) entry which is preliminary data.</text>
</comment>
<dbReference type="Pfam" id="PF04023">
    <property type="entry name" value="FeoA"/>
    <property type="match status" value="1"/>
</dbReference>
<dbReference type="Gene3D" id="2.30.30.90">
    <property type="match status" value="1"/>
</dbReference>
<dbReference type="InterPro" id="IPR007167">
    <property type="entry name" value="Fe-transptr_FeoA-like"/>
</dbReference>
<dbReference type="RefSeq" id="WP_269010606.1">
    <property type="nucleotide sequence ID" value="NZ_JAANOH010000004.1"/>
</dbReference>
<keyword evidence="7" id="KW-0805">Transcription regulation</keyword>
<dbReference type="Gene3D" id="1.10.60.10">
    <property type="entry name" value="Iron dependent repressor, metal binding and dimerisation domain"/>
    <property type="match status" value="1"/>
</dbReference>
<evidence type="ECO:0000256" key="6">
    <source>
        <dbReference type="ARBA" id="ARBA00022491"/>
    </source>
</evidence>
<dbReference type="InterPro" id="IPR022687">
    <property type="entry name" value="HTH_DTXR"/>
</dbReference>
<keyword evidence="8" id="KW-0238">DNA-binding</keyword>
<evidence type="ECO:0000256" key="8">
    <source>
        <dbReference type="ARBA" id="ARBA00023125"/>
    </source>
</evidence>
<evidence type="ECO:0000256" key="11">
    <source>
        <dbReference type="ARBA" id="ARBA00023211"/>
    </source>
</evidence>
<dbReference type="InterPro" id="IPR050536">
    <property type="entry name" value="DtxR_MntR_Metal-Reg"/>
</dbReference>
<evidence type="ECO:0000256" key="13">
    <source>
        <dbReference type="ARBA" id="ARBA00032593"/>
    </source>
</evidence>
<comment type="function">
    <text evidence="12">In the presence of manganese, represses expression of mntH and mntS. Up-regulates expression of mntP.</text>
</comment>
<dbReference type="PROSITE" id="PS50944">
    <property type="entry name" value="HTH_DTXR"/>
    <property type="match status" value="1"/>
</dbReference>
<feature type="domain" description="HTH dtxR-type" evidence="14">
    <location>
        <begin position="3"/>
        <end position="66"/>
    </location>
</feature>
<keyword evidence="9" id="KW-0010">Activator</keyword>
<name>A0ABT4JIF4_9BACT</name>
<organism evidence="15 16">
    <name type="scientific">Aquirufa ecclesiirivi</name>
    <dbReference type="NCBI Taxonomy" id="2715124"/>
    <lineage>
        <taxon>Bacteria</taxon>
        <taxon>Pseudomonadati</taxon>
        <taxon>Bacteroidota</taxon>
        <taxon>Cytophagia</taxon>
        <taxon>Cytophagales</taxon>
        <taxon>Flectobacillaceae</taxon>
        <taxon>Aquirufa</taxon>
    </lineage>
</organism>
<keyword evidence="11" id="KW-0464">Manganese</keyword>
<comment type="subcellular location">
    <subcellularLocation>
        <location evidence="1">Cytoplasm</location>
    </subcellularLocation>
</comment>
<evidence type="ECO:0000256" key="10">
    <source>
        <dbReference type="ARBA" id="ARBA00023163"/>
    </source>
</evidence>
<dbReference type="PANTHER" id="PTHR33238">
    <property type="entry name" value="IRON (METAL) DEPENDENT REPRESSOR, DTXR FAMILY"/>
    <property type="match status" value="1"/>
</dbReference>
<keyword evidence="16" id="KW-1185">Reference proteome</keyword>
<proteinExistence type="inferred from homology"/>
<reference evidence="15 16" key="1">
    <citation type="submission" date="2020-03" db="EMBL/GenBank/DDBJ databases">
        <authorList>
            <person name="Pitt A."/>
            <person name="Hahn M.W."/>
        </authorList>
    </citation>
    <scope>NUCLEOTIDE SEQUENCE [LARGE SCALE GENOMIC DNA]</scope>
    <source>
        <strain evidence="15 16">5A-MARBSE</strain>
    </source>
</reference>
<protein>
    <recommendedName>
        <fullName evidence="4">Transcriptional regulator MntR</fullName>
    </recommendedName>
    <alternativeName>
        <fullName evidence="13">Manganese transport regulator</fullName>
    </alternativeName>
</protein>
<dbReference type="Gene3D" id="1.10.10.10">
    <property type="entry name" value="Winged helix-like DNA-binding domain superfamily/Winged helix DNA-binding domain"/>
    <property type="match status" value="1"/>
</dbReference>
<dbReference type="PANTHER" id="PTHR33238:SF11">
    <property type="entry name" value="TRANSCRIPTIONAL REGULATOR MNTR"/>
    <property type="match status" value="1"/>
</dbReference>
<dbReference type="Pfam" id="PF02742">
    <property type="entry name" value="Fe_dep_repr_C"/>
    <property type="match status" value="1"/>
</dbReference>
<evidence type="ECO:0000256" key="12">
    <source>
        <dbReference type="ARBA" id="ARBA00025185"/>
    </source>
</evidence>
<evidence type="ECO:0000256" key="3">
    <source>
        <dbReference type="ARBA" id="ARBA00011738"/>
    </source>
</evidence>
<comment type="subunit">
    <text evidence="3">Homodimer.</text>
</comment>
<dbReference type="InterPro" id="IPR038157">
    <property type="entry name" value="FeoA_core_dom"/>
</dbReference>
<dbReference type="InterPro" id="IPR001367">
    <property type="entry name" value="Fe_dep_repressor"/>
</dbReference>
<keyword evidence="6" id="KW-0678">Repressor</keyword>
<evidence type="ECO:0000256" key="5">
    <source>
        <dbReference type="ARBA" id="ARBA00022490"/>
    </source>
</evidence>
<evidence type="ECO:0000313" key="16">
    <source>
        <dbReference type="Proteomes" id="UP001321186"/>
    </source>
</evidence>
<evidence type="ECO:0000256" key="1">
    <source>
        <dbReference type="ARBA" id="ARBA00004496"/>
    </source>
</evidence>
<evidence type="ECO:0000259" key="14">
    <source>
        <dbReference type="PROSITE" id="PS50944"/>
    </source>
</evidence>
<evidence type="ECO:0000256" key="2">
    <source>
        <dbReference type="ARBA" id="ARBA00007871"/>
    </source>
</evidence>
<comment type="similarity">
    <text evidence="2">Belongs to the DtxR/MntR family.</text>
</comment>
<gene>
    <name evidence="15" type="ORF">G9H61_11415</name>
</gene>
<keyword evidence="5" id="KW-0963">Cytoplasm</keyword>
<dbReference type="EMBL" id="JAANOH010000004">
    <property type="protein sequence ID" value="MCZ2476059.1"/>
    <property type="molecule type" value="Genomic_DNA"/>
</dbReference>
<dbReference type="InterPro" id="IPR022689">
    <property type="entry name" value="Iron_dep_repressor"/>
</dbReference>
<dbReference type="SUPFAM" id="SSF47979">
    <property type="entry name" value="Iron-dependent repressor protein, dimerization domain"/>
    <property type="match status" value="1"/>
</dbReference>
<evidence type="ECO:0000313" key="15">
    <source>
        <dbReference type="EMBL" id="MCZ2476059.1"/>
    </source>
</evidence>
<dbReference type="SMART" id="SM00529">
    <property type="entry name" value="HTH_DTXR"/>
    <property type="match status" value="1"/>
</dbReference>
<dbReference type="Proteomes" id="UP001321186">
    <property type="component" value="Unassembled WGS sequence"/>
</dbReference>
<evidence type="ECO:0000256" key="4">
    <source>
        <dbReference type="ARBA" id="ARBA00022386"/>
    </source>
</evidence>
<dbReference type="SUPFAM" id="SSF46785">
    <property type="entry name" value="Winged helix' DNA-binding domain"/>
    <property type="match status" value="1"/>
</dbReference>
<dbReference type="InterPro" id="IPR036388">
    <property type="entry name" value="WH-like_DNA-bd_sf"/>
</dbReference>
<dbReference type="Pfam" id="PF01325">
    <property type="entry name" value="Fe_dep_repress"/>
    <property type="match status" value="1"/>
</dbReference>
<evidence type="ECO:0000256" key="7">
    <source>
        <dbReference type="ARBA" id="ARBA00023015"/>
    </source>
</evidence>
<evidence type="ECO:0000256" key="9">
    <source>
        <dbReference type="ARBA" id="ARBA00023159"/>
    </source>
</evidence>
<dbReference type="InterPro" id="IPR036421">
    <property type="entry name" value="Fe_dep_repressor_sf"/>
</dbReference>
<keyword evidence="10" id="KW-0804">Transcription</keyword>
<sequence length="236" mass="26774">MQLSYTEENYLKALLKVSFDSGSEAVGTNELAISLMVKPATVNDMLKKLKEKGLVDYEKYGKITLSADGKKIATYIIRKHRLWETFLYEKLEFSWDEVHDVAEQLEHIHSQKLVDKLDKFLDFPEYDPHGDPIPNRLGELKVQFKKTLSEVAVGNSCKMVAVKDNSSSFLQYVVQVGLGLNNEINVLSKQEYDAILVIEVNGQRSSVSQKFADNIFVVCQHCEAGKLCPNERCTFT</sequence>